<reference evidence="2" key="3">
    <citation type="journal article" date="2023" name="mSystems">
        <title>Charting the Lipopeptidome of Nonpathogenic Pseudomonas.</title>
        <authorList>
            <person name="Cesa-Luna C."/>
            <person name="Geudens N."/>
            <person name="Girard L."/>
            <person name="De Roo V."/>
            <person name="Maklad H.R."/>
            <person name="Martins J.C."/>
            <person name="Hofte M."/>
            <person name="De Mot R."/>
        </authorList>
    </citation>
    <scope>NUCLEOTIDE SEQUENCE</scope>
    <source>
        <strain evidence="2">COR51</strain>
    </source>
</reference>
<dbReference type="RefSeq" id="WP_050706051.1">
    <property type="nucleotide sequence ID" value="NZ_JAOSLA010000018.1"/>
</dbReference>
<sequence>MSEFTQAVIFVALAFLFERFMRPYLLRKWLGVALVIAGLIGCVALSQTRLQSFDLGLMSALAVPLGIGLFLSRRRFEGRK</sequence>
<keyword evidence="1" id="KW-1133">Transmembrane helix</keyword>
<reference evidence="2" key="1">
    <citation type="journal article" date="2022" name="Microbiol. Spectr.">
        <title>An Nuclear Magnetic Resonance Fingerprint Matching Approach for the Identification and Structural Re-Evaluation of Pseudomonas Lipopeptides.</title>
        <authorList>
            <person name="De Roo V."/>
            <person name="Verleysen Y."/>
            <person name="Kovacs B."/>
            <person name="De Vleeschouwer M."/>
            <person name="Muangkaew P."/>
            <person name="Girard L."/>
            <person name="Hofte M."/>
            <person name="De Mot R."/>
            <person name="Madder A."/>
            <person name="Geudens N."/>
            <person name="Martins J.C."/>
        </authorList>
    </citation>
    <scope>NUCLEOTIDE SEQUENCE</scope>
    <source>
        <strain evidence="2">COR51</strain>
    </source>
</reference>
<comment type="caution">
    <text evidence="2">The sequence shown here is derived from an EMBL/GenBank/DDBJ whole genome shotgun (WGS) entry which is preliminary data.</text>
</comment>
<organism evidence="2 3">
    <name type="scientific">Pseudomonas peradeniyensis</name>
    <dbReference type="NCBI Taxonomy" id="2745488"/>
    <lineage>
        <taxon>Bacteria</taxon>
        <taxon>Pseudomonadati</taxon>
        <taxon>Pseudomonadota</taxon>
        <taxon>Gammaproteobacteria</taxon>
        <taxon>Pseudomonadales</taxon>
        <taxon>Pseudomonadaceae</taxon>
        <taxon>Pseudomonas</taxon>
    </lineage>
</organism>
<dbReference type="EMBL" id="JAOSLA010000018">
    <property type="protein sequence ID" value="MCU7239055.1"/>
    <property type="molecule type" value="Genomic_DNA"/>
</dbReference>
<keyword evidence="1" id="KW-0472">Membrane</keyword>
<feature type="transmembrane region" description="Helical" evidence="1">
    <location>
        <begin position="29"/>
        <end position="47"/>
    </location>
</feature>
<evidence type="ECO:0000313" key="2">
    <source>
        <dbReference type="EMBL" id="MCU7239055.1"/>
    </source>
</evidence>
<keyword evidence="1" id="KW-0812">Transmembrane</keyword>
<evidence type="ECO:0000313" key="3">
    <source>
        <dbReference type="Proteomes" id="UP001139994"/>
    </source>
</evidence>
<name>A0ABT2VBH5_9PSED</name>
<dbReference type="GeneID" id="58768710"/>
<dbReference type="Proteomes" id="UP001139994">
    <property type="component" value="Unassembled WGS sequence"/>
</dbReference>
<keyword evidence="3" id="KW-1185">Reference proteome</keyword>
<reference evidence="2" key="2">
    <citation type="submission" date="2022-09" db="EMBL/GenBank/DDBJ databases">
        <authorList>
            <person name="Cesa-Luna C."/>
            <person name="Girard L."/>
            <person name="Lood C."/>
            <person name="Hofte M."/>
            <person name="De Mot R."/>
        </authorList>
    </citation>
    <scope>NUCLEOTIDE SEQUENCE</scope>
    <source>
        <strain evidence="2">COR51</strain>
    </source>
</reference>
<accession>A0ABT2VBH5</accession>
<feature type="transmembrane region" description="Helical" evidence="1">
    <location>
        <begin position="53"/>
        <end position="71"/>
    </location>
</feature>
<proteinExistence type="predicted"/>
<evidence type="ECO:0000256" key="1">
    <source>
        <dbReference type="SAM" id="Phobius"/>
    </source>
</evidence>
<protein>
    <submittedName>
        <fullName evidence="2">Uncharacterized protein</fullName>
    </submittedName>
</protein>
<gene>
    <name evidence="2" type="ORF">OC929_13415</name>
</gene>